<evidence type="ECO:0000256" key="1">
    <source>
        <dbReference type="ARBA" id="ARBA00010815"/>
    </source>
</evidence>
<keyword evidence="8" id="KW-1185">Reference proteome</keyword>
<dbReference type="PIRSF" id="PIRSF003085">
    <property type="entry name" value="CMAS"/>
    <property type="match status" value="1"/>
</dbReference>
<name>A0A8J7SLZ9_9PROT</name>
<sequence>MIIEKVLRRLITKGRLVLIDAAGKRYEFGETDSGGGDALTMTLKDAAVARQLAFDPDPKLGEAYMDGRVEFANGRIWDFLELVGRNLTDGGEKRLPFGLSRLLGFLLRFYHQLNPAHRSRRNVAHHYDLSGELYELFLDSDRQYSCAYYARPDMSLDEAQAAKKRHIARKLMLAPGHRVLDIGCGWGGMALTIAEMADVEVLGVTLSQEQLTVARQRAERAGVADRVKFELIDYRHVEGQFDRIVSVGMFEHVGAPHYPEYFRTVENLLTHDGVALIHTIGRNEQPGITSPFIRKYIFPGGYIPALSEVARTIERTGLFMTDIEVLRLHYAETLKEWRRRFLGNWDRAKEIYDERFCRMWEFYLAGSEMSFRYDTMVNFQIQLTRRNDILPMTRDYIYVDEALTDGPKKAEQPLDGSGSPTVGVPRKSPQTA</sequence>
<dbReference type="SUPFAM" id="SSF53335">
    <property type="entry name" value="S-adenosyl-L-methionine-dependent methyltransferases"/>
    <property type="match status" value="1"/>
</dbReference>
<evidence type="ECO:0000256" key="4">
    <source>
        <dbReference type="ARBA" id="ARBA00022691"/>
    </source>
</evidence>
<dbReference type="RefSeq" id="WP_210681664.1">
    <property type="nucleotide sequence ID" value="NZ_JAGMWN010000003.1"/>
</dbReference>
<dbReference type="PANTHER" id="PTHR43667:SF1">
    <property type="entry name" value="CYCLOPROPANE-FATTY-ACYL-PHOSPHOLIPID SYNTHASE"/>
    <property type="match status" value="1"/>
</dbReference>
<evidence type="ECO:0000313" key="8">
    <source>
        <dbReference type="Proteomes" id="UP000672602"/>
    </source>
</evidence>
<dbReference type="PANTHER" id="PTHR43667">
    <property type="entry name" value="CYCLOPROPANE-FATTY-ACYL-PHOSPHOLIPID SYNTHASE"/>
    <property type="match status" value="1"/>
</dbReference>
<comment type="caution">
    <text evidence="7">The sequence shown here is derived from an EMBL/GenBank/DDBJ whole genome shotgun (WGS) entry which is preliminary data.</text>
</comment>
<dbReference type="GO" id="GO:0008168">
    <property type="term" value="F:methyltransferase activity"/>
    <property type="evidence" value="ECO:0007669"/>
    <property type="project" value="UniProtKB-KW"/>
</dbReference>
<evidence type="ECO:0000256" key="3">
    <source>
        <dbReference type="ARBA" id="ARBA00022679"/>
    </source>
</evidence>
<dbReference type="InterPro" id="IPR050723">
    <property type="entry name" value="CFA/CMAS"/>
</dbReference>
<reference evidence="7" key="1">
    <citation type="submission" date="2021-04" db="EMBL/GenBank/DDBJ databases">
        <authorList>
            <person name="Zhang D.-C."/>
        </authorList>
    </citation>
    <scope>NUCLEOTIDE SEQUENCE</scope>
    <source>
        <strain evidence="7">CGMCC 1.15697</strain>
    </source>
</reference>
<dbReference type="EMBL" id="JAGMWN010000003">
    <property type="protein sequence ID" value="MBP5857103.1"/>
    <property type="molecule type" value="Genomic_DNA"/>
</dbReference>
<dbReference type="AlphaFoldDB" id="A0A8J7SLZ9"/>
<dbReference type="GO" id="GO:0032259">
    <property type="term" value="P:methylation"/>
    <property type="evidence" value="ECO:0007669"/>
    <property type="project" value="UniProtKB-KW"/>
</dbReference>
<evidence type="ECO:0000256" key="6">
    <source>
        <dbReference type="SAM" id="MobiDB-lite"/>
    </source>
</evidence>
<evidence type="ECO:0000313" key="7">
    <source>
        <dbReference type="EMBL" id="MBP5857103.1"/>
    </source>
</evidence>
<dbReference type="Proteomes" id="UP000672602">
    <property type="component" value="Unassembled WGS sequence"/>
</dbReference>
<dbReference type="GO" id="GO:0008610">
    <property type="term" value="P:lipid biosynthetic process"/>
    <property type="evidence" value="ECO:0007669"/>
    <property type="project" value="InterPro"/>
</dbReference>
<proteinExistence type="inferred from homology"/>
<comment type="similarity">
    <text evidence="1">Belongs to the CFA/CMAS family.</text>
</comment>
<keyword evidence="4" id="KW-0949">S-adenosyl-L-methionine</keyword>
<evidence type="ECO:0000256" key="5">
    <source>
        <dbReference type="ARBA" id="ARBA00023098"/>
    </source>
</evidence>
<accession>A0A8J7SLZ9</accession>
<dbReference type="InterPro" id="IPR003333">
    <property type="entry name" value="CMAS"/>
</dbReference>
<gene>
    <name evidence="7" type="ORF">KAJ83_08785</name>
</gene>
<protein>
    <submittedName>
        <fullName evidence="7">Class I SAM-dependent methyltransferase</fullName>
    </submittedName>
</protein>
<keyword evidence="2 7" id="KW-0489">Methyltransferase</keyword>
<keyword evidence="5" id="KW-0443">Lipid metabolism</keyword>
<dbReference type="Gene3D" id="3.40.50.150">
    <property type="entry name" value="Vaccinia Virus protein VP39"/>
    <property type="match status" value="1"/>
</dbReference>
<evidence type="ECO:0000256" key="2">
    <source>
        <dbReference type="ARBA" id="ARBA00022603"/>
    </source>
</evidence>
<dbReference type="Pfam" id="PF02353">
    <property type="entry name" value="CMAS"/>
    <property type="match status" value="1"/>
</dbReference>
<feature type="region of interest" description="Disordered" evidence="6">
    <location>
        <begin position="407"/>
        <end position="432"/>
    </location>
</feature>
<organism evidence="7 8">
    <name type="scientific">Marivibrio halodurans</name>
    <dbReference type="NCBI Taxonomy" id="2039722"/>
    <lineage>
        <taxon>Bacteria</taxon>
        <taxon>Pseudomonadati</taxon>
        <taxon>Pseudomonadota</taxon>
        <taxon>Alphaproteobacteria</taxon>
        <taxon>Rhodospirillales</taxon>
        <taxon>Rhodospirillaceae</taxon>
        <taxon>Marivibrio</taxon>
    </lineage>
</organism>
<keyword evidence="3" id="KW-0808">Transferase</keyword>
<dbReference type="CDD" id="cd02440">
    <property type="entry name" value="AdoMet_MTases"/>
    <property type="match status" value="1"/>
</dbReference>
<dbReference type="InterPro" id="IPR029063">
    <property type="entry name" value="SAM-dependent_MTases_sf"/>
</dbReference>